<accession>A0A859QE31</accession>
<evidence type="ECO:0000313" key="3">
    <source>
        <dbReference type="Proteomes" id="UP000510721"/>
    </source>
</evidence>
<keyword evidence="3" id="KW-1185">Reference proteome</keyword>
<evidence type="ECO:0000313" key="2">
    <source>
        <dbReference type="EMBL" id="QLL60974.1"/>
    </source>
</evidence>
<sequence length="72" mass="7948">MQEVSSFRFPLFSRCTHGELPTSPQRPAANGTRPPAPIRPNGSNSLLHVSLNRSRFQDKTCSNSKCYSDLGV</sequence>
<dbReference type="EMBL" id="CP041238">
    <property type="protein sequence ID" value="QLL60974.1"/>
    <property type="molecule type" value="Genomic_DNA"/>
</dbReference>
<dbReference type="KEGG" id="emx:FKV68_05660"/>
<dbReference type="AlphaFoldDB" id="A0A859QE31"/>
<gene>
    <name evidence="2" type="ORF">FKV68_05660</name>
</gene>
<name>A0A859QE31_9HYPH</name>
<dbReference type="Proteomes" id="UP000510721">
    <property type="component" value="Chromosome"/>
</dbReference>
<evidence type="ECO:0000256" key="1">
    <source>
        <dbReference type="SAM" id="MobiDB-lite"/>
    </source>
</evidence>
<organism evidence="2 3">
    <name type="scientific">Sinorhizobium mexicanum</name>
    <dbReference type="NCBI Taxonomy" id="375549"/>
    <lineage>
        <taxon>Bacteria</taxon>
        <taxon>Pseudomonadati</taxon>
        <taxon>Pseudomonadota</taxon>
        <taxon>Alphaproteobacteria</taxon>
        <taxon>Hyphomicrobiales</taxon>
        <taxon>Rhizobiaceae</taxon>
        <taxon>Sinorhizobium/Ensifer group</taxon>
        <taxon>Sinorhizobium</taxon>
    </lineage>
</organism>
<proteinExistence type="predicted"/>
<feature type="region of interest" description="Disordered" evidence="1">
    <location>
        <begin position="1"/>
        <end position="46"/>
    </location>
</feature>
<protein>
    <submittedName>
        <fullName evidence="2">Uncharacterized protein</fullName>
    </submittedName>
</protein>
<reference evidence="2 3" key="1">
    <citation type="submission" date="2019-06" db="EMBL/GenBank/DDBJ databases">
        <title>Complete genome sequence of Ensifer mexicanus ITTG R7 isolated from nodules of Acacia angustissima (Mill.) Kuntze.</title>
        <authorList>
            <person name="Rincon-Rosales R."/>
            <person name="Rogel M.A."/>
            <person name="Guerrero G."/>
            <person name="Rincon-Molina C.I."/>
            <person name="Lopez-Lopez A."/>
            <person name="Martinez-Romero E."/>
        </authorList>
    </citation>
    <scope>NUCLEOTIDE SEQUENCE [LARGE SCALE GENOMIC DNA]</scope>
    <source>
        <strain evidence="2 3">ITTG R7</strain>
    </source>
</reference>